<organism evidence="14">
    <name type="scientific">Callorhinchus milii</name>
    <name type="common">Ghost shark</name>
    <dbReference type="NCBI Taxonomy" id="7868"/>
    <lineage>
        <taxon>Eukaryota</taxon>
        <taxon>Metazoa</taxon>
        <taxon>Chordata</taxon>
        <taxon>Craniata</taxon>
        <taxon>Vertebrata</taxon>
        <taxon>Chondrichthyes</taxon>
        <taxon>Holocephali</taxon>
        <taxon>Chimaeriformes</taxon>
        <taxon>Callorhinchidae</taxon>
        <taxon>Callorhinchus</taxon>
    </lineage>
</organism>
<dbReference type="CDD" id="cd06713">
    <property type="entry name" value="PDZ_tamalin_CYTIP-like"/>
    <property type="match status" value="1"/>
</dbReference>
<name>V9LDJ3_CALMI</name>
<feature type="region of interest" description="Disordered" evidence="12">
    <location>
        <begin position="1"/>
        <end position="53"/>
    </location>
</feature>
<dbReference type="GO" id="GO:0045211">
    <property type="term" value="C:postsynaptic membrane"/>
    <property type="evidence" value="ECO:0007669"/>
    <property type="project" value="UniProtKB-SubCell"/>
</dbReference>
<dbReference type="GO" id="GO:0048471">
    <property type="term" value="C:perinuclear region of cytoplasm"/>
    <property type="evidence" value="ECO:0007669"/>
    <property type="project" value="UniProtKB-SubCell"/>
</dbReference>
<dbReference type="PROSITE" id="PS50106">
    <property type="entry name" value="PDZ"/>
    <property type="match status" value="1"/>
</dbReference>
<dbReference type="GO" id="GO:0098978">
    <property type="term" value="C:glutamatergic synapse"/>
    <property type="evidence" value="ECO:0007669"/>
    <property type="project" value="UniProtKB-ARBA"/>
</dbReference>
<protein>
    <submittedName>
        <fullName evidence="14">GRP1 (General receptor for phosphoinositides 1)-associated scaffold protein</fullName>
    </submittedName>
</protein>
<proteinExistence type="evidence at transcript level"/>
<evidence type="ECO:0000256" key="10">
    <source>
        <dbReference type="ARBA" id="ARBA00034100"/>
    </source>
</evidence>
<dbReference type="SMART" id="SM00228">
    <property type="entry name" value="PDZ"/>
    <property type="match status" value="1"/>
</dbReference>
<keyword evidence="7" id="KW-0770">Synapse</keyword>
<keyword evidence="9" id="KW-0628">Postsynaptic cell membrane</keyword>
<evidence type="ECO:0000313" key="14">
    <source>
        <dbReference type="EMBL" id="AFP10140.1"/>
    </source>
</evidence>
<dbReference type="InterPro" id="IPR052122">
    <property type="entry name" value="Intracell_Traff_Signaling_Reg"/>
</dbReference>
<comment type="function">
    <text evidence="11">Plays a role in intracellular trafficking and contributes to the macromolecular organization of group 1 metabotropic glutamate receptors (mGluRs) at synapses.</text>
</comment>
<dbReference type="PANTHER" id="PTHR15963">
    <property type="entry name" value="GENERAL RECEPTOR FOR PHOSPHOINOSITIDES 1-ASSOCIATED SCAFFOLD PROTEIN-RELATED"/>
    <property type="match status" value="1"/>
</dbReference>
<sequence>ISSIPTISTIPTIPTISTDQDSRADTRSYRCQSEPDPHTQTHTHPHTQTQTRKSDLYRVLAYSGGTLPRNPKQGSLMKWRSLTGASEHEKKVIYLEKQDTETFGFEIQTYGLHHRNENEMEMCTFVCRVRDNSSAELGGLKRGDTLTSINGVCVQGFRHRDIVELIKSSGNTLSLETVYGSSIRRAELETRLLYLKQTLQEKWEEYRSLMIQEQRLVHGIVSNDPNIYDTFESVRASVLGPVGVPGVGGDRKST</sequence>
<keyword evidence="5" id="KW-0963">Cytoplasm</keyword>
<keyword evidence="4" id="KW-0488">Methylation</keyword>
<dbReference type="PANTHER" id="PTHR15963:SF3">
    <property type="entry name" value="PROTEIN TAMALIN"/>
    <property type="match status" value="1"/>
</dbReference>
<evidence type="ECO:0000259" key="13">
    <source>
        <dbReference type="PROSITE" id="PS50106"/>
    </source>
</evidence>
<evidence type="ECO:0000256" key="4">
    <source>
        <dbReference type="ARBA" id="ARBA00022481"/>
    </source>
</evidence>
<evidence type="ECO:0000256" key="5">
    <source>
        <dbReference type="ARBA" id="ARBA00022490"/>
    </source>
</evidence>
<keyword evidence="3" id="KW-1003">Cell membrane</keyword>
<dbReference type="Pfam" id="PF00595">
    <property type="entry name" value="PDZ"/>
    <property type="match status" value="1"/>
</dbReference>
<keyword evidence="6" id="KW-0597">Phosphoprotein</keyword>
<evidence type="ECO:0000256" key="3">
    <source>
        <dbReference type="ARBA" id="ARBA00022475"/>
    </source>
</evidence>
<keyword evidence="14" id="KW-0675">Receptor</keyword>
<dbReference type="FunFam" id="2.30.42.10:FF:000157">
    <property type="entry name" value="General receptor for phosphoinositides 1-associated scaffold protein"/>
    <property type="match status" value="1"/>
</dbReference>
<evidence type="ECO:0000256" key="6">
    <source>
        <dbReference type="ARBA" id="ARBA00022553"/>
    </source>
</evidence>
<feature type="compositionally biased region" description="Low complexity" evidence="12">
    <location>
        <begin position="1"/>
        <end position="18"/>
    </location>
</feature>
<evidence type="ECO:0000256" key="8">
    <source>
        <dbReference type="ARBA" id="ARBA00023136"/>
    </source>
</evidence>
<evidence type="ECO:0000256" key="12">
    <source>
        <dbReference type="SAM" id="MobiDB-lite"/>
    </source>
</evidence>
<dbReference type="SUPFAM" id="SSF50156">
    <property type="entry name" value="PDZ domain-like"/>
    <property type="match status" value="1"/>
</dbReference>
<comment type="subcellular location">
    <subcellularLocation>
        <location evidence="1">Cell membrane</location>
        <topology evidence="1">Peripheral membrane protein</topology>
        <orientation evidence="1">Cytoplasmic side</orientation>
    </subcellularLocation>
    <subcellularLocation>
        <location evidence="2">Cytoplasm</location>
        <location evidence="2">Perinuclear region</location>
    </subcellularLocation>
    <subcellularLocation>
        <location evidence="10">Postsynaptic cell membrane</location>
    </subcellularLocation>
</comment>
<feature type="compositionally biased region" description="Basic and acidic residues" evidence="12">
    <location>
        <begin position="20"/>
        <end position="39"/>
    </location>
</feature>
<dbReference type="AlphaFoldDB" id="V9LDJ3"/>
<dbReference type="Gene3D" id="2.30.42.10">
    <property type="match status" value="1"/>
</dbReference>
<evidence type="ECO:0000256" key="11">
    <source>
        <dbReference type="ARBA" id="ARBA00058705"/>
    </source>
</evidence>
<accession>V9LDJ3</accession>
<keyword evidence="8" id="KW-0472">Membrane</keyword>
<feature type="non-terminal residue" evidence="14">
    <location>
        <position position="254"/>
    </location>
</feature>
<evidence type="ECO:0000256" key="9">
    <source>
        <dbReference type="ARBA" id="ARBA00023257"/>
    </source>
</evidence>
<evidence type="ECO:0000256" key="1">
    <source>
        <dbReference type="ARBA" id="ARBA00004413"/>
    </source>
</evidence>
<evidence type="ECO:0000256" key="2">
    <source>
        <dbReference type="ARBA" id="ARBA00004556"/>
    </source>
</evidence>
<feature type="compositionally biased region" description="Low complexity" evidence="12">
    <location>
        <begin position="40"/>
        <end position="51"/>
    </location>
</feature>
<dbReference type="InterPro" id="IPR001478">
    <property type="entry name" value="PDZ"/>
</dbReference>
<evidence type="ECO:0000256" key="7">
    <source>
        <dbReference type="ARBA" id="ARBA00023018"/>
    </source>
</evidence>
<dbReference type="InterPro" id="IPR036034">
    <property type="entry name" value="PDZ_sf"/>
</dbReference>
<dbReference type="EMBL" id="JW877623">
    <property type="protein sequence ID" value="AFP10140.1"/>
    <property type="molecule type" value="mRNA"/>
</dbReference>
<feature type="non-terminal residue" evidence="14">
    <location>
        <position position="1"/>
    </location>
</feature>
<reference evidence="14" key="1">
    <citation type="journal article" date="2014" name="Nature">
        <title>Elephant shark genome provides unique insights into gnathostome evolution.</title>
        <authorList>
            <consortium name="International Elephant Shark Genome Sequencing Consortium"/>
            <person name="Venkatesh B."/>
            <person name="Lee A.P."/>
            <person name="Ravi V."/>
            <person name="Maurya A.K."/>
            <person name="Lian M.M."/>
            <person name="Swann J.B."/>
            <person name="Ohta Y."/>
            <person name="Flajnik M.F."/>
            <person name="Sutoh Y."/>
            <person name="Kasahara M."/>
            <person name="Hoon S."/>
            <person name="Gangu V."/>
            <person name="Roy S.W."/>
            <person name="Irimia M."/>
            <person name="Korzh V."/>
            <person name="Kondrychyn I."/>
            <person name="Lim Z.W."/>
            <person name="Tay B.H."/>
            <person name="Tohari S."/>
            <person name="Kong K.W."/>
            <person name="Ho S."/>
            <person name="Lorente-Galdos B."/>
            <person name="Quilez J."/>
            <person name="Marques-Bonet T."/>
            <person name="Raney B.J."/>
            <person name="Ingham P.W."/>
            <person name="Tay A."/>
            <person name="Hillier L.W."/>
            <person name="Minx P."/>
            <person name="Boehm T."/>
            <person name="Wilson R.K."/>
            <person name="Brenner S."/>
            <person name="Warren W.C."/>
        </authorList>
    </citation>
    <scope>NUCLEOTIDE SEQUENCE</scope>
    <source>
        <tissue evidence="14">Spleen</tissue>
    </source>
</reference>
<feature type="domain" description="PDZ" evidence="13">
    <location>
        <begin position="92"/>
        <end position="181"/>
    </location>
</feature>